<gene>
    <name evidence="2" type="ORF">GSI_04147</name>
</gene>
<evidence type="ECO:0000313" key="3">
    <source>
        <dbReference type="Proteomes" id="UP000230002"/>
    </source>
</evidence>
<keyword evidence="1" id="KW-0812">Transmembrane</keyword>
<keyword evidence="1" id="KW-1133">Transmembrane helix</keyword>
<protein>
    <submittedName>
        <fullName evidence="2">Uncharacterized protein</fullName>
    </submittedName>
</protein>
<reference evidence="2 3" key="1">
    <citation type="journal article" date="2015" name="Sci. Rep.">
        <title>Chromosome-level genome map provides insights into diverse defense mechanisms in the medicinal fungus Ganoderma sinense.</title>
        <authorList>
            <person name="Zhu Y."/>
            <person name="Xu J."/>
            <person name="Sun C."/>
            <person name="Zhou S."/>
            <person name="Xu H."/>
            <person name="Nelson D.R."/>
            <person name="Qian J."/>
            <person name="Song J."/>
            <person name="Luo H."/>
            <person name="Xiang L."/>
            <person name="Li Y."/>
            <person name="Xu Z."/>
            <person name="Ji A."/>
            <person name="Wang L."/>
            <person name="Lu S."/>
            <person name="Hayward A."/>
            <person name="Sun W."/>
            <person name="Li X."/>
            <person name="Schwartz D.C."/>
            <person name="Wang Y."/>
            <person name="Chen S."/>
        </authorList>
    </citation>
    <scope>NUCLEOTIDE SEQUENCE [LARGE SCALE GENOMIC DNA]</scope>
    <source>
        <strain evidence="2 3">ZZ0214-1</strain>
    </source>
</reference>
<dbReference type="OrthoDB" id="2653987at2759"/>
<comment type="caution">
    <text evidence="2">The sequence shown here is derived from an EMBL/GenBank/DDBJ whole genome shotgun (WGS) entry which is preliminary data.</text>
</comment>
<name>A0A2G8SIC8_9APHY</name>
<evidence type="ECO:0000313" key="2">
    <source>
        <dbReference type="EMBL" id="PIL33524.1"/>
    </source>
</evidence>
<keyword evidence="3" id="KW-1185">Reference proteome</keyword>
<accession>A0A2G8SIC8</accession>
<proteinExistence type="predicted"/>
<evidence type="ECO:0000256" key="1">
    <source>
        <dbReference type="SAM" id="Phobius"/>
    </source>
</evidence>
<feature type="transmembrane region" description="Helical" evidence="1">
    <location>
        <begin position="40"/>
        <end position="59"/>
    </location>
</feature>
<keyword evidence="1" id="KW-0472">Membrane</keyword>
<feature type="transmembrane region" description="Helical" evidence="1">
    <location>
        <begin position="233"/>
        <end position="253"/>
    </location>
</feature>
<dbReference type="Proteomes" id="UP000230002">
    <property type="component" value="Unassembled WGS sequence"/>
</dbReference>
<dbReference type="EMBL" id="AYKW01000007">
    <property type="protein sequence ID" value="PIL33524.1"/>
    <property type="molecule type" value="Genomic_DNA"/>
</dbReference>
<feature type="transmembrane region" description="Helical" evidence="1">
    <location>
        <begin position="206"/>
        <end position="227"/>
    </location>
</feature>
<organism evidence="2 3">
    <name type="scientific">Ganoderma sinense ZZ0214-1</name>
    <dbReference type="NCBI Taxonomy" id="1077348"/>
    <lineage>
        <taxon>Eukaryota</taxon>
        <taxon>Fungi</taxon>
        <taxon>Dikarya</taxon>
        <taxon>Basidiomycota</taxon>
        <taxon>Agaricomycotina</taxon>
        <taxon>Agaricomycetes</taxon>
        <taxon>Polyporales</taxon>
        <taxon>Polyporaceae</taxon>
        <taxon>Ganoderma</taxon>
    </lineage>
</organism>
<feature type="transmembrane region" description="Helical" evidence="1">
    <location>
        <begin position="79"/>
        <end position="101"/>
    </location>
</feature>
<dbReference type="AlphaFoldDB" id="A0A2G8SIC8"/>
<sequence>MFKSLSAASAPVQVPPTNPDDATKQALLAVVQVWLDRLQAMAVITSFFVSIDSMVYAFPSRNPDLTAWSSLDLLISASLGGAIILHVCASILAYISSFVLIRYQLSDAQKTEQSTERPSGSALGAGKAHARVQSLSIESALSEAYVDLRALVSVYKVRYISVLTCGMVPRQSASEKRDAERPASGSDDPVAKLKGMVTTLSRCHTLVTVMTQLGFVLALLGIIAYFWTELPQALAIFASVLLGACLLAIGVVIM</sequence>